<accession>A0ABS8RY30</accession>
<dbReference type="Proteomes" id="UP000823775">
    <property type="component" value="Unassembled WGS sequence"/>
</dbReference>
<evidence type="ECO:0000313" key="1">
    <source>
        <dbReference type="EMBL" id="MCD7451643.1"/>
    </source>
</evidence>
<sequence length="119" mass="13362">MEVKPRIIAAKKPLCLNTTLAAYVATSDVIFLPSFTTPLRRFPANASRMSTVIHVITVARTARTTISNVPTRKAAPMTRNGTIEERMMIIVAEKDIKRIKTNPCLVVIVTFIFNLMKRF</sequence>
<keyword evidence="2" id="KW-1185">Reference proteome</keyword>
<name>A0ABS8RY30_DATST</name>
<reference evidence="1 2" key="1">
    <citation type="journal article" date="2021" name="BMC Genomics">
        <title>Datura genome reveals duplications of psychoactive alkaloid biosynthetic genes and high mutation rate following tissue culture.</title>
        <authorList>
            <person name="Rajewski A."/>
            <person name="Carter-House D."/>
            <person name="Stajich J."/>
            <person name="Litt A."/>
        </authorList>
    </citation>
    <scope>NUCLEOTIDE SEQUENCE [LARGE SCALE GENOMIC DNA]</scope>
    <source>
        <strain evidence="1">AR-01</strain>
    </source>
</reference>
<proteinExistence type="predicted"/>
<dbReference type="EMBL" id="JACEIK010000176">
    <property type="protein sequence ID" value="MCD7451643.1"/>
    <property type="molecule type" value="Genomic_DNA"/>
</dbReference>
<comment type="caution">
    <text evidence="1">The sequence shown here is derived from an EMBL/GenBank/DDBJ whole genome shotgun (WGS) entry which is preliminary data.</text>
</comment>
<protein>
    <submittedName>
        <fullName evidence="1">Uncharacterized protein</fullName>
    </submittedName>
</protein>
<organism evidence="1 2">
    <name type="scientific">Datura stramonium</name>
    <name type="common">Jimsonweed</name>
    <name type="synonym">Common thornapple</name>
    <dbReference type="NCBI Taxonomy" id="4076"/>
    <lineage>
        <taxon>Eukaryota</taxon>
        <taxon>Viridiplantae</taxon>
        <taxon>Streptophyta</taxon>
        <taxon>Embryophyta</taxon>
        <taxon>Tracheophyta</taxon>
        <taxon>Spermatophyta</taxon>
        <taxon>Magnoliopsida</taxon>
        <taxon>eudicotyledons</taxon>
        <taxon>Gunneridae</taxon>
        <taxon>Pentapetalae</taxon>
        <taxon>asterids</taxon>
        <taxon>lamiids</taxon>
        <taxon>Solanales</taxon>
        <taxon>Solanaceae</taxon>
        <taxon>Solanoideae</taxon>
        <taxon>Datureae</taxon>
        <taxon>Datura</taxon>
    </lineage>
</organism>
<evidence type="ECO:0000313" key="2">
    <source>
        <dbReference type="Proteomes" id="UP000823775"/>
    </source>
</evidence>
<gene>
    <name evidence="1" type="ORF">HAX54_012905</name>
</gene>